<dbReference type="InterPro" id="IPR027417">
    <property type="entry name" value="P-loop_NTPase"/>
</dbReference>
<dbReference type="GO" id="GO:0016887">
    <property type="term" value="F:ATP hydrolysis activity"/>
    <property type="evidence" value="ECO:0007669"/>
    <property type="project" value="InterPro"/>
</dbReference>
<comment type="similarity">
    <text evidence="1">Belongs to the ABC transporter superfamily.</text>
</comment>
<evidence type="ECO:0000313" key="6">
    <source>
        <dbReference type="Proteomes" id="UP000633219"/>
    </source>
</evidence>
<feature type="domain" description="ABC transporter" evidence="4">
    <location>
        <begin position="279"/>
        <end position="521"/>
    </location>
</feature>
<evidence type="ECO:0000256" key="2">
    <source>
        <dbReference type="ARBA" id="ARBA00022741"/>
    </source>
</evidence>
<feature type="domain" description="ABC transporter" evidence="4">
    <location>
        <begin position="9"/>
        <end position="243"/>
    </location>
</feature>
<dbReference type="RefSeq" id="WP_201660824.1">
    <property type="nucleotide sequence ID" value="NZ_JAEQNC010000009.1"/>
</dbReference>
<evidence type="ECO:0000259" key="4">
    <source>
        <dbReference type="PROSITE" id="PS50893"/>
    </source>
</evidence>
<dbReference type="PANTHER" id="PTHR43790:SF4">
    <property type="entry name" value="GUANOSINE IMPORT ATP-BINDING PROTEIN NUPO"/>
    <property type="match status" value="1"/>
</dbReference>
<dbReference type="GO" id="GO:0005524">
    <property type="term" value="F:ATP binding"/>
    <property type="evidence" value="ECO:0007669"/>
    <property type="project" value="UniProtKB-KW"/>
</dbReference>
<dbReference type="PROSITE" id="PS50893">
    <property type="entry name" value="ABC_TRANSPORTER_2"/>
    <property type="match status" value="2"/>
</dbReference>
<organism evidence="5 6">
    <name type="scientific">Rhizobium setariae</name>
    <dbReference type="NCBI Taxonomy" id="2801340"/>
    <lineage>
        <taxon>Bacteria</taxon>
        <taxon>Pseudomonadati</taxon>
        <taxon>Pseudomonadota</taxon>
        <taxon>Alphaproteobacteria</taxon>
        <taxon>Hyphomicrobiales</taxon>
        <taxon>Rhizobiaceae</taxon>
        <taxon>Rhizobium/Agrobacterium group</taxon>
        <taxon>Rhizobium</taxon>
    </lineage>
</organism>
<keyword evidence="3 5" id="KW-0067">ATP-binding</keyword>
<dbReference type="PROSITE" id="PS00211">
    <property type="entry name" value="ABC_TRANSPORTER_1"/>
    <property type="match status" value="1"/>
</dbReference>
<accession>A0A937CQE2</accession>
<evidence type="ECO:0000256" key="1">
    <source>
        <dbReference type="ARBA" id="ARBA00005417"/>
    </source>
</evidence>
<keyword evidence="2" id="KW-0547">Nucleotide-binding</keyword>
<comment type="caution">
    <text evidence="5">The sequence shown here is derived from an EMBL/GenBank/DDBJ whole genome shotgun (WGS) entry which is preliminary data.</text>
</comment>
<sequence length="535" mass="56565">MSNIQTPALTCQDVTVKYGEVTALSGVSVSFTPGLIHAVVGQNGAGKTTFARVASGLVQPTTGAVEIQGREIRTGHVNDSREAGVELVHQSFALPPSFTVAEAMEFGAPGKGGIYSRKSLLAKWNEHLRSLDVQVDISRRIRDLPVETQQGIEIARALVTDARVLILDEPTAVLSPSGIEMLFARVRRLKERGVTVILILHKIREVLGIADTVTVLRGGKLIDGPISCADISADKLAGMIVGEAARNLSQEDRDALVGARAAHGDDAANAARNGLPPVLTLKSVSTRPDSEGAPLEDVDLLLRPGEILGVAGVEGNGQKTLVRAIASLADLSAGTVTLAGQEVSGKPLAARRALGLRIIPFERNVEGLSLTSSLWENWSARELLQGPLLKIVNPAKIREFCDKALKNWSVHYHSSAQKAGSLSGGNAQKVILAREVDPDAKVIIAAQPTRGLDIGATAFVWQSLRAARDRGAAILLISSDLDELFDISDRVVVMLSGKVAGEFSAPYDIQSVGAAMTGARADMTPVMPAMTGARQ</sequence>
<protein>
    <submittedName>
        <fullName evidence="5">ATP-binding cassette domain-containing protein</fullName>
    </submittedName>
</protein>
<dbReference type="CDD" id="cd03216">
    <property type="entry name" value="ABC_Carb_Monos_I"/>
    <property type="match status" value="1"/>
</dbReference>
<reference evidence="5" key="1">
    <citation type="submission" date="2021-01" db="EMBL/GenBank/DDBJ databases">
        <title>Rhizobium sp. strain KVB221 16S ribosomal RNA gene Genome sequencing and assembly.</title>
        <authorList>
            <person name="Kang M."/>
        </authorList>
    </citation>
    <scope>NUCLEOTIDE SEQUENCE</scope>
    <source>
        <strain evidence="5">KVB221</strain>
    </source>
</reference>
<gene>
    <name evidence="5" type="ORF">JJB09_17280</name>
</gene>
<proteinExistence type="inferred from homology"/>
<dbReference type="SUPFAM" id="SSF52540">
    <property type="entry name" value="P-loop containing nucleoside triphosphate hydrolases"/>
    <property type="match status" value="2"/>
</dbReference>
<dbReference type="InterPro" id="IPR050107">
    <property type="entry name" value="ABC_carbohydrate_import_ATPase"/>
</dbReference>
<dbReference type="PANTHER" id="PTHR43790">
    <property type="entry name" value="CARBOHYDRATE TRANSPORT ATP-BINDING PROTEIN MG119-RELATED"/>
    <property type="match status" value="1"/>
</dbReference>
<dbReference type="Gene3D" id="3.40.50.300">
    <property type="entry name" value="P-loop containing nucleotide triphosphate hydrolases"/>
    <property type="match status" value="2"/>
</dbReference>
<dbReference type="InterPro" id="IPR003439">
    <property type="entry name" value="ABC_transporter-like_ATP-bd"/>
</dbReference>
<dbReference type="Pfam" id="PF00005">
    <property type="entry name" value="ABC_tran"/>
    <property type="match status" value="2"/>
</dbReference>
<dbReference type="CDD" id="cd03215">
    <property type="entry name" value="ABC_Carb_Monos_II"/>
    <property type="match status" value="1"/>
</dbReference>
<dbReference type="SMART" id="SM00382">
    <property type="entry name" value="AAA"/>
    <property type="match status" value="2"/>
</dbReference>
<keyword evidence="6" id="KW-1185">Reference proteome</keyword>
<evidence type="ECO:0000256" key="3">
    <source>
        <dbReference type="ARBA" id="ARBA00022840"/>
    </source>
</evidence>
<evidence type="ECO:0000313" key="5">
    <source>
        <dbReference type="EMBL" id="MBL0373778.1"/>
    </source>
</evidence>
<dbReference type="InterPro" id="IPR003593">
    <property type="entry name" value="AAA+_ATPase"/>
</dbReference>
<dbReference type="InterPro" id="IPR017871">
    <property type="entry name" value="ABC_transporter-like_CS"/>
</dbReference>
<name>A0A937CQE2_9HYPH</name>
<dbReference type="EMBL" id="JAEQNC010000009">
    <property type="protein sequence ID" value="MBL0373778.1"/>
    <property type="molecule type" value="Genomic_DNA"/>
</dbReference>
<dbReference type="Proteomes" id="UP000633219">
    <property type="component" value="Unassembled WGS sequence"/>
</dbReference>
<dbReference type="AlphaFoldDB" id="A0A937CQE2"/>